<reference evidence="3" key="1">
    <citation type="journal article" date="2011" name="PLoS Genet.">
        <title>Genomic analysis of the necrotrophic fungal pathogens Sclerotinia sclerotiorum and Botrytis cinerea.</title>
        <authorList>
            <person name="Amselem J."/>
            <person name="Cuomo C.A."/>
            <person name="van Kan J.A."/>
            <person name="Viaud M."/>
            <person name="Benito E.P."/>
            <person name="Couloux A."/>
            <person name="Coutinho P.M."/>
            <person name="de Vries R.P."/>
            <person name="Dyer P.S."/>
            <person name="Fillinger S."/>
            <person name="Fournier E."/>
            <person name="Gout L."/>
            <person name="Hahn M."/>
            <person name="Kohn L."/>
            <person name="Lapalu N."/>
            <person name="Plummer K.M."/>
            <person name="Pradier J.M."/>
            <person name="Quevillon E."/>
            <person name="Sharon A."/>
            <person name="Simon A."/>
            <person name="ten Have A."/>
            <person name="Tudzynski B."/>
            <person name="Tudzynski P."/>
            <person name="Wincker P."/>
            <person name="Andrew M."/>
            <person name="Anthouard V."/>
            <person name="Beever R.E."/>
            <person name="Beffa R."/>
            <person name="Benoit I."/>
            <person name="Bouzid O."/>
            <person name="Brault B."/>
            <person name="Chen Z."/>
            <person name="Choquer M."/>
            <person name="Collemare J."/>
            <person name="Cotton P."/>
            <person name="Danchin E.G."/>
            <person name="Da Silva C."/>
            <person name="Gautier A."/>
            <person name="Giraud C."/>
            <person name="Giraud T."/>
            <person name="Gonzalez C."/>
            <person name="Grossetete S."/>
            <person name="Guldener U."/>
            <person name="Henrissat B."/>
            <person name="Howlett B.J."/>
            <person name="Kodira C."/>
            <person name="Kretschmer M."/>
            <person name="Lappartient A."/>
            <person name="Leroch M."/>
            <person name="Levis C."/>
            <person name="Mauceli E."/>
            <person name="Neuveglise C."/>
            <person name="Oeser B."/>
            <person name="Pearson M."/>
            <person name="Poulain J."/>
            <person name="Poussereau N."/>
            <person name="Quesneville H."/>
            <person name="Rascle C."/>
            <person name="Schumacher J."/>
            <person name="Segurens B."/>
            <person name="Sexton A."/>
            <person name="Silva E."/>
            <person name="Sirven C."/>
            <person name="Soanes D.M."/>
            <person name="Talbot N.J."/>
            <person name="Templeton M."/>
            <person name="Yandava C."/>
            <person name="Yarden O."/>
            <person name="Zeng Q."/>
            <person name="Rollins J.A."/>
            <person name="Lebrun M.H."/>
            <person name="Dickman M."/>
        </authorList>
    </citation>
    <scope>NUCLEOTIDE SEQUENCE [LARGE SCALE GENOMIC DNA]</scope>
    <source>
        <strain evidence="3">T4</strain>
    </source>
</reference>
<dbReference type="AlphaFoldDB" id="G2XUY6"/>
<dbReference type="EMBL" id="FQ790270">
    <property type="protein sequence ID" value="CCD44306.1"/>
    <property type="molecule type" value="Genomic_DNA"/>
</dbReference>
<dbReference type="InParanoid" id="G2XUY6"/>
<proteinExistence type="predicted"/>
<evidence type="ECO:0000256" key="1">
    <source>
        <dbReference type="SAM" id="MobiDB-lite"/>
    </source>
</evidence>
<protein>
    <submittedName>
        <fullName evidence="2">Uncharacterized protein</fullName>
    </submittedName>
</protein>
<evidence type="ECO:0000313" key="3">
    <source>
        <dbReference type="Proteomes" id="UP000008177"/>
    </source>
</evidence>
<feature type="region of interest" description="Disordered" evidence="1">
    <location>
        <begin position="14"/>
        <end position="51"/>
    </location>
</feature>
<gene>
    <name evidence="2" type="ORF">BofuT4_uP058860.1</name>
</gene>
<sequence length="51" mass="5968">MCMCMCMCKQGFQRSDSFPYRNSHRPYGGRVEVPESAAHSLDARKSSRRRR</sequence>
<dbReference type="HOGENOM" id="CLU_3106040_0_0_1"/>
<accession>G2XUY6</accession>
<organism evidence="2 3">
    <name type="scientific">Botryotinia fuckeliana (strain T4)</name>
    <name type="common">Noble rot fungus</name>
    <name type="synonym">Botrytis cinerea</name>
    <dbReference type="NCBI Taxonomy" id="999810"/>
    <lineage>
        <taxon>Eukaryota</taxon>
        <taxon>Fungi</taxon>
        <taxon>Dikarya</taxon>
        <taxon>Ascomycota</taxon>
        <taxon>Pezizomycotina</taxon>
        <taxon>Leotiomycetes</taxon>
        <taxon>Helotiales</taxon>
        <taxon>Sclerotiniaceae</taxon>
        <taxon>Botrytis</taxon>
    </lineage>
</organism>
<name>G2XUY6_BOTF4</name>
<dbReference type="Proteomes" id="UP000008177">
    <property type="component" value="Unplaced contigs"/>
</dbReference>
<evidence type="ECO:0000313" key="2">
    <source>
        <dbReference type="EMBL" id="CCD44306.1"/>
    </source>
</evidence>